<comment type="caution">
    <text evidence="1">The sequence shown here is derived from an EMBL/GenBank/DDBJ whole genome shotgun (WGS) entry which is preliminary data.</text>
</comment>
<sequence>MAIYIFEEEGTRHHLLVLGTAHSKISYAYGSVKKKKKRKKKKKWEERWSSTKGEPGGCVQQWEDLVSGWGVLQQGGGGTSISLVLECHLNWVWFTLPPLQVWGIKVKCKETPILIYLAQPKKSSASKF</sequence>
<dbReference type="AlphaFoldDB" id="A0A426Y0P6"/>
<reference evidence="1 2" key="1">
    <citation type="journal article" date="2014" name="Agronomy (Basel)">
        <title>A Draft Genome Sequence for Ensete ventricosum, the Drought-Tolerant Tree Against Hunger.</title>
        <authorList>
            <person name="Harrison J."/>
            <person name="Moore K.A."/>
            <person name="Paszkiewicz K."/>
            <person name="Jones T."/>
            <person name="Grant M."/>
            <person name="Ambacheew D."/>
            <person name="Muzemil S."/>
            <person name="Studholme D.J."/>
        </authorList>
    </citation>
    <scope>NUCLEOTIDE SEQUENCE [LARGE SCALE GENOMIC DNA]</scope>
</reference>
<accession>A0A426Y0P6</accession>
<proteinExistence type="predicted"/>
<gene>
    <name evidence="1" type="ORF">B296_00042938</name>
</gene>
<evidence type="ECO:0000313" key="2">
    <source>
        <dbReference type="Proteomes" id="UP000287651"/>
    </source>
</evidence>
<evidence type="ECO:0000313" key="1">
    <source>
        <dbReference type="EMBL" id="RRT45282.1"/>
    </source>
</evidence>
<organism evidence="1 2">
    <name type="scientific">Ensete ventricosum</name>
    <name type="common">Abyssinian banana</name>
    <name type="synonym">Musa ensete</name>
    <dbReference type="NCBI Taxonomy" id="4639"/>
    <lineage>
        <taxon>Eukaryota</taxon>
        <taxon>Viridiplantae</taxon>
        <taxon>Streptophyta</taxon>
        <taxon>Embryophyta</taxon>
        <taxon>Tracheophyta</taxon>
        <taxon>Spermatophyta</taxon>
        <taxon>Magnoliopsida</taxon>
        <taxon>Liliopsida</taxon>
        <taxon>Zingiberales</taxon>
        <taxon>Musaceae</taxon>
        <taxon>Ensete</taxon>
    </lineage>
</organism>
<dbReference type="EMBL" id="AMZH03015939">
    <property type="protein sequence ID" value="RRT45282.1"/>
    <property type="molecule type" value="Genomic_DNA"/>
</dbReference>
<protein>
    <submittedName>
        <fullName evidence="1">Uncharacterized protein</fullName>
    </submittedName>
</protein>
<name>A0A426Y0P6_ENSVE</name>
<dbReference type="Proteomes" id="UP000287651">
    <property type="component" value="Unassembled WGS sequence"/>
</dbReference>